<dbReference type="InterPro" id="IPR029068">
    <property type="entry name" value="Glyas_Bleomycin-R_OHBP_Dase"/>
</dbReference>
<dbReference type="Proteomes" id="UP000199577">
    <property type="component" value="Unassembled WGS sequence"/>
</dbReference>
<feature type="domain" description="VOC" evidence="2">
    <location>
        <begin position="30"/>
        <end position="151"/>
    </location>
</feature>
<dbReference type="PANTHER" id="PTHR46142">
    <property type="match status" value="1"/>
</dbReference>
<accession>A0A1I1H629</accession>
<dbReference type="GO" id="GO:0016829">
    <property type="term" value="F:lyase activity"/>
    <property type="evidence" value="ECO:0007669"/>
    <property type="project" value="UniProtKB-KW"/>
</dbReference>
<evidence type="ECO:0000313" key="3">
    <source>
        <dbReference type="EMBL" id="SFC19216.1"/>
    </source>
</evidence>
<dbReference type="Gene3D" id="3.10.180.10">
    <property type="entry name" value="2,3-Dihydroxybiphenyl 1,2-Dioxygenase, domain 1"/>
    <property type="match status" value="1"/>
</dbReference>
<feature type="chain" id="PRO_5011440950" evidence="1">
    <location>
        <begin position="25"/>
        <end position="154"/>
    </location>
</feature>
<evidence type="ECO:0000259" key="2">
    <source>
        <dbReference type="PROSITE" id="PS51819"/>
    </source>
</evidence>
<proteinExistence type="predicted"/>
<dbReference type="OrthoDB" id="192739at2"/>
<dbReference type="PANTHER" id="PTHR46142:SF3">
    <property type="entry name" value="F18B13.24 PROTEIN"/>
    <property type="match status" value="1"/>
</dbReference>
<organism evidence="3 4">
    <name type="scientific">Parapedobacter composti</name>
    <dbReference type="NCBI Taxonomy" id="623281"/>
    <lineage>
        <taxon>Bacteria</taxon>
        <taxon>Pseudomonadati</taxon>
        <taxon>Bacteroidota</taxon>
        <taxon>Sphingobacteriia</taxon>
        <taxon>Sphingobacteriales</taxon>
        <taxon>Sphingobacteriaceae</taxon>
        <taxon>Parapedobacter</taxon>
    </lineage>
</organism>
<dbReference type="Pfam" id="PF00903">
    <property type="entry name" value="Glyoxalase"/>
    <property type="match status" value="1"/>
</dbReference>
<evidence type="ECO:0000256" key="1">
    <source>
        <dbReference type="SAM" id="SignalP"/>
    </source>
</evidence>
<keyword evidence="3" id="KW-0456">Lyase</keyword>
<feature type="signal peptide" evidence="1">
    <location>
        <begin position="1"/>
        <end position="24"/>
    </location>
</feature>
<gene>
    <name evidence="3" type="ORF">SAMN05421747_10614</name>
</gene>
<dbReference type="RefSeq" id="WP_090973086.1">
    <property type="nucleotide sequence ID" value="NZ_FOLL01000006.1"/>
</dbReference>
<dbReference type="InterPro" id="IPR037523">
    <property type="entry name" value="VOC_core"/>
</dbReference>
<protein>
    <submittedName>
        <fullName evidence="3">Lactoylglutathione lyase</fullName>
    </submittedName>
</protein>
<keyword evidence="4" id="KW-1185">Reference proteome</keyword>
<sequence length="154" mass="17701">MKPSVISCLLVLLCLSGHAGKSYGQEKYTVFNHIALSVYDLEKSASFYQNVLLLDTIPEPFKIGRHKWFAIGGGLSLHLVRDAKEIKEHNRSTHMCFSVKSIDDFIARLDRFGVAYYNVHHERGKVNVRVDGVKQLYIQDPDGYWIEINDERME</sequence>
<dbReference type="InterPro" id="IPR004360">
    <property type="entry name" value="Glyas_Fos-R_dOase_dom"/>
</dbReference>
<name>A0A1I1H629_9SPHI</name>
<reference evidence="3 4" key="1">
    <citation type="submission" date="2016-10" db="EMBL/GenBank/DDBJ databases">
        <authorList>
            <person name="de Groot N.N."/>
        </authorList>
    </citation>
    <scope>NUCLEOTIDE SEQUENCE [LARGE SCALE GENOMIC DNA]</scope>
    <source>
        <strain evidence="3 4">DSM 22900</strain>
    </source>
</reference>
<keyword evidence="1" id="KW-0732">Signal</keyword>
<dbReference type="PROSITE" id="PS51819">
    <property type="entry name" value="VOC"/>
    <property type="match status" value="1"/>
</dbReference>
<dbReference type="AlphaFoldDB" id="A0A1I1H629"/>
<dbReference type="STRING" id="623281.SAMN05421747_10614"/>
<dbReference type="SUPFAM" id="SSF54593">
    <property type="entry name" value="Glyoxalase/Bleomycin resistance protein/Dihydroxybiphenyl dioxygenase"/>
    <property type="match status" value="1"/>
</dbReference>
<evidence type="ECO:0000313" key="4">
    <source>
        <dbReference type="Proteomes" id="UP000199577"/>
    </source>
</evidence>
<dbReference type="EMBL" id="FOLL01000006">
    <property type="protein sequence ID" value="SFC19216.1"/>
    <property type="molecule type" value="Genomic_DNA"/>
</dbReference>